<evidence type="ECO:0000313" key="1">
    <source>
        <dbReference type="EMBL" id="OIN57034.1"/>
    </source>
</evidence>
<reference evidence="1 2" key="1">
    <citation type="submission" date="2016-10" db="EMBL/GenBank/DDBJ databases">
        <title>Arsenicibacter rosenii gen. nov., sp. nov., an efficient arsenic-methylating bacterium isolated from an arsenic-contaminated paddy soil.</title>
        <authorList>
            <person name="Huang K."/>
        </authorList>
    </citation>
    <scope>NUCLEOTIDE SEQUENCE [LARGE SCALE GENOMIC DNA]</scope>
    <source>
        <strain evidence="1 2">SM-1</strain>
    </source>
</reference>
<organism evidence="1 2">
    <name type="scientific">Arsenicibacter rosenii</name>
    <dbReference type="NCBI Taxonomy" id="1750698"/>
    <lineage>
        <taxon>Bacteria</taxon>
        <taxon>Pseudomonadati</taxon>
        <taxon>Bacteroidota</taxon>
        <taxon>Cytophagia</taxon>
        <taxon>Cytophagales</taxon>
        <taxon>Spirosomataceae</taxon>
        <taxon>Arsenicibacter</taxon>
    </lineage>
</organism>
<gene>
    <name evidence="1" type="ORF">BLX24_22070</name>
</gene>
<dbReference type="Proteomes" id="UP000181790">
    <property type="component" value="Unassembled WGS sequence"/>
</dbReference>
<dbReference type="RefSeq" id="WP_071505377.1">
    <property type="nucleotide sequence ID" value="NZ_MORL01000016.1"/>
</dbReference>
<evidence type="ECO:0000313" key="2">
    <source>
        <dbReference type="Proteomes" id="UP000181790"/>
    </source>
</evidence>
<sequence>MKPVKSTAEILAFKALNRDIEKTWIDWAVDMLMAGFDTENLAILAGEFEPYNQFQLQDLTSKILDELRLDYSDKNQTIKKYACYLIDKSLEGELDNAKVLDKLKDICIELDYEKYLYDFYLLYFAKDDLSYSENQWYWDGATRENIDEIITDYFKNWKTNCMTCEETTTAQHGF</sequence>
<keyword evidence="2" id="KW-1185">Reference proteome</keyword>
<protein>
    <recommendedName>
        <fullName evidence="3">DUF2247 domain-containing protein</fullName>
    </recommendedName>
</protein>
<dbReference type="OrthoDB" id="1361954at2"/>
<accession>A0A1S2VE85</accession>
<comment type="caution">
    <text evidence="1">The sequence shown here is derived from an EMBL/GenBank/DDBJ whole genome shotgun (WGS) entry which is preliminary data.</text>
</comment>
<dbReference type="EMBL" id="MORL01000016">
    <property type="protein sequence ID" value="OIN57034.1"/>
    <property type="molecule type" value="Genomic_DNA"/>
</dbReference>
<evidence type="ECO:0008006" key="3">
    <source>
        <dbReference type="Google" id="ProtNLM"/>
    </source>
</evidence>
<proteinExistence type="predicted"/>
<name>A0A1S2VE85_9BACT</name>
<dbReference type="AlphaFoldDB" id="A0A1S2VE85"/>